<evidence type="ECO:0000256" key="1">
    <source>
        <dbReference type="SAM" id="MobiDB-lite"/>
    </source>
</evidence>
<dbReference type="Proteomes" id="UP000326857">
    <property type="component" value="Unassembled WGS sequence"/>
</dbReference>
<dbReference type="EMBL" id="CABVLI010000030">
    <property type="protein sequence ID" value="VVT04770.1"/>
    <property type="molecule type" value="Genomic_DNA"/>
</dbReference>
<evidence type="ECO:0000313" key="2">
    <source>
        <dbReference type="EMBL" id="VVT04770.1"/>
    </source>
</evidence>
<organism evidence="2 3">
    <name type="scientific">Sphingomonas aurantiaca</name>
    <dbReference type="NCBI Taxonomy" id="185949"/>
    <lineage>
        <taxon>Bacteria</taxon>
        <taxon>Pseudomonadati</taxon>
        <taxon>Pseudomonadota</taxon>
        <taxon>Alphaproteobacteria</taxon>
        <taxon>Sphingomonadales</taxon>
        <taxon>Sphingomonadaceae</taxon>
        <taxon>Sphingomonas</taxon>
    </lineage>
</organism>
<protein>
    <submittedName>
        <fullName evidence="2">Uncharacterized protein</fullName>
    </submittedName>
</protein>
<feature type="region of interest" description="Disordered" evidence="1">
    <location>
        <begin position="1"/>
        <end position="26"/>
    </location>
</feature>
<name>A0A5E7YDK9_9SPHN</name>
<proteinExistence type="predicted"/>
<dbReference type="AlphaFoldDB" id="A0A5E7YDK9"/>
<sequence>MMHAGRRGRGSGLGRVRPSSGEHVMSCGCRTAGARRVAGVGRMASGALAGPGEDRVEPLRDRLGTGRRVRLTSAVSWETPAFAGVTV</sequence>
<reference evidence="2 3" key="1">
    <citation type="submission" date="2019-09" db="EMBL/GenBank/DDBJ databases">
        <authorList>
            <person name="Dittami M. S."/>
        </authorList>
    </citation>
    <scope>NUCLEOTIDE SEQUENCE [LARGE SCALE GENOMIC DNA]</scope>
    <source>
        <strain evidence="2">SPHINGO391</strain>
    </source>
</reference>
<gene>
    <name evidence="2" type="ORF">SPHINGO391_360025</name>
</gene>
<accession>A0A5E7YDK9</accession>
<evidence type="ECO:0000313" key="3">
    <source>
        <dbReference type="Proteomes" id="UP000326857"/>
    </source>
</evidence>